<dbReference type="InterPro" id="IPR013815">
    <property type="entry name" value="ATP_grasp_subdomain_1"/>
</dbReference>
<dbReference type="InterPro" id="IPR002192">
    <property type="entry name" value="PPDK_AMP/ATP-bd"/>
</dbReference>
<dbReference type="Gene3D" id="3.30.470.20">
    <property type="entry name" value="ATP-grasp fold, B domain"/>
    <property type="match status" value="1"/>
</dbReference>
<feature type="compositionally biased region" description="Low complexity" evidence="2">
    <location>
        <begin position="1099"/>
        <end position="1114"/>
    </location>
</feature>
<reference evidence="6" key="1">
    <citation type="submission" date="2025-08" db="UniProtKB">
        <authorList>
            <consortium name="RefSeq"/>
        </authorList>
    </citation>
    <scope>IDENTIFICATION</scope>
</reference>
<accession>A0ABM1DWN6</accession>
<feature type="domain" description="PEP-utilising enzyme mobile" evidence="3">
    <location>
        <begin position="918"/>
        <end position="989"/>
    </location>
</feature>
<dbReference type="SUPFAM" id="SSF52009">
    <property type="entry name" value="Phosphohistidine domain"/>
    <property type="match status" value="1"/>
</dbReference>
<gene>
    <name evidence="6" type="primary">LOC106806793</name>
</gene>
<dbReference type="InterPro" id="IPR008279">
    <property type="entry name" value="PEP-util_enz_mobile_dom"/>
</dbReference>
<feature type="domain" description="Pyruvate phosphate dikinase AMP/ATP-binding" evidence="4">
    <location>
        <begin position="104"/>
        <end position="417"/>
    </location>
</feature>
<evidence type="ECO:0000313" key="6">
    <source>
        <dbReference type="RefSeq" id="XP_014664357.1"/>
    </source>
</evidence>
<sequence>MTRSSDICRLVLGHLDCHITVEKNQEQILYVGEQWNSRIHEQFTNVTMKGIKGWGVTEYLYRNDDGCPVPLQTSLPMLKELEHVRDRGVLTLSFDASVCSASLLVGGKGTQLALLSQLMTDSKFLVPRGFCLTVAAYKKHLHNNRTLLGCIQMLEDVAYRRKQGDLYEITKSIVDGFNATQLSEETQKAVFQQASKQFGDAWEQTTFAVRSSAVGEDGADVSYAGQMETFLGVKGRNELANAIVQCWASSFTYQAMEYRRNHGQAVAADMGVCVQEMVQADAAGVLFTRDPVSGNPGVMAINVSYGLGEAVVSGVTEPDTIYLQRSFYDKLSIKDKVLGSKKTQMVVDSQAGGVKEIETAYSNECCLTDIIAIELGRIGILVEHSFSDPRDIEFAVKDGQIYLLQARPITFLNIESDYELMHEQDGPVIADQDLFTTANAGEMMPQAMTPLTADHFLQALTSLVHLMHQEYFCLYRQASFTMTQVGACFSGHFMLNMLNGLYNMNEYTVGLDTEKSCAFADTMMFGRSFGRKYLPIIRQRYHMTYVPFYKKILGKLRAYRDPLRAKNIVERAKMEMSNMRIDVTHTDVNRMFNELEKGFHPAFVAWNYHIRTSGTSAMWSNIMRMVLERDSSSKRIDDVSSSSMSDVAMLLSTCPDVLSADVPSALRSMARAVINNGRAPFFHSLMPETAVQWLRSDASGELKQMFDQFMNAHGHRCVREAELMEKPWRMEPEQVVKTIQEMTKSPSQLTETKKYMTEEEALVNIKTPLGFIQRKIIHFLLPRARQAVSYREATKGTAIKGTDNMRQGYRRLAELLEQEGRLPDRELIFFFTHSEIRKLIATRSAKLINKAMRRRKLMPTLMAMQFPMVSGGLPEPIEDEFNEEDALITVKLSGMPVSHGVVRAKCRVVKSLEDAASIQHGEILIVPYTDIGWSPYFPLISGLCTELGGLLSHGAVVAREYGLPCLVSAEKATIVFTTGEEVILDGTLGTIAKVSHKTHSDTVASPNTEIKMTADGAKSISLDIVDKDNTVVFEERGNEETERSAITKNDVVGVPDEIKPHTSEVKRRNINNNGVNEEPSNTPTAEDTLVAETTQKLDTTPTVETTPEVETTPTIKTGQRQEQ</sequence>
<evidence type="ECO:0000256" key="1">
    <source>
        <dbReference type="ARBA" id="ARBA00007837"/>
    </source>
</evidence>
<dbReference type="Pfam" id="PF01326">
    <property type="entry name" value="PPDK_N"/>
    <property type="match status" value="1"/>
</dbReference>
<dbReference type="Proteomes" id="UP000695022">
    <property type="component" value="Unplaced"/>
</dbReference>
<protein>
    <submittedName>
        <fullName evidence="6">Phosphoenolpyruvate synthase isoform X1</fullName>
    </submittedName>
</protein>
<dbReference type="GeneID" id="106806793"/>
<dbReference type="PANTHER" id="PTHR43615:SF1">
    <property type="entry name" value="PPDK_N DOMAIN-CONTAINING PROTEIN"/>
    <property type="match status" value="1"/>
</dbReference>
<proteinExistence type="inferred from homology"/>
<feature type="compositionally biased region" description="Polar residues" evidence="2">
    <location>
        <begin position="1070"/>
        <end position="1098"/>
    </location>
</feature>
<feature type="region of interest" description="Disordered" evidence="2">
    <location>
        <begin position="1067"/>
        <end position="1123"/>
    </location>
</feature>
<dbReference type="InterPro" id="IPR036637">
    <property type="entry name" value="Phosphohistidine_dom_sf"/>
</dbReference>
<dbReference type="RefSeq" id="XP_014664357.1">
    <property type="nucleotide sequence ID" value="XM_014808871.1"/>
</dbReference>
<dbReference type="Gene3D" id="3.30.1490.20">
    <property type="entry name" value="ATP-grasp fold, A domain"/>
    <property type="match status" value="1"/>
</dbReference>
<dbReference type="InterPro" id="IPR051549">
    <property type="entry name" value="PEP_Utilizing_Enz"/>
</dbReference>
<dbReference type="SUPFAM" id="SSF56059">
    <property type="entry name" value="Glutathione synthetase ATP-binding domain-like"/>
    <property type="match status" value="1"/>
</dbReference>
<dbReference type="Gene3D" id="3.50.30.10">
    <property type="entry name" value="Phosphohistidine domain"/>
    <property type="match status" value="1"/>
</dbReference>
<evidence type="ECO:0000259" key="3">
    <source>
        <dbReference type="Pfam" id="PF00391"/>
    </source>
</evidence>
<evidence type="ECO:0000256" key="2">
    <source>
        <dbReference type="SAM" id="MobiDB-lite"/>
    </source>
</evidence>
<keyword evidence="5" id="KW-1185">Reference proteome</keyword>
<name>A0ABM1DWN6_PRICU</name>
<comment type="similarity">
    <text evidence="1">Belongs to the PEP-utilizing enzyme family.</text>
</comment>
<evidence type="ECO:0000259" key="4">
    <source>
        <dbReference type="Pfam" id="PF01326"/>
    </source>
</evidence>
<dbReference type="PANTHER" id="PTHR43615">
    <property type="entry name" value="PHOSPHOENOLPYRUVATE SYNTHASE-RELATED"/>
    <property type="match status" value="1"/>
</dbReference>
<organism evidence="5 6">
    <name type="scientific">Priapulus caudatus</name>
    <name type="common">Priapulid worm</name>
    <dbReference type="NCBI Taxonomy" id="37621"/>
    <lineage>
        <taxon>Eukaryota</taxon>
        <taxon>Metazoa</taxon>
        <taxon>Ecdysozoa</taxon>
        <taxon>Scalidophora</taxon>
        <taxon>Priapulida</taxon>
        <taxon>Priapulimorpha</taxon>
        <taxon>Priapulimorphida</taxon>
        <taxon>Priapulidae</taxon>
        <taxon>Priapulus</taxon>
    </lineage>
</organism>
<dbReference type="Pfam" id="PF00391">
    <property type="entry name" value="PEP-utilizers"/>
    <property type="match status" value="1"/>
</dbReference>
<evidence type="ECO:0000313" key="5">
    <source>
        <dbReference type="Proteomes" id="UP000695022"/>
    </source>
</evidence>